<proteinExistence type="predicted"/>
<dbReference type="InterPro" id="IPR051916">
    <property type="entry name" value="GPI-anchor_lipid_remodeler"/>
</dbReference>
<dbReference type="PANTHER" id="PTHR14859">
    <property type="entry name" value="CALCOFLUOR WHITE HYPERSENSITIVE PROTEIN PRECURSOR"/>
    <property type="match status" value="1"/>
</dbReference>
<dbReference type="GO" id="GO:0016020">
    <property type="term" value="C:membrane"/>
    <property type="evidence" value="ECO:0007669"/>
    <property type="project" value="GOC"/>
</dbReference>
<dbReference type="eggNOG" id="ENOG502S4ZH">
    <property type="taxonomic scope" value="Eukaryota"/>
</dbReference>
<gene>
    <name evidence="2" type="ORF">GUITHDRAFT_152728</name>
</gene>
<dbReference type="Gene3D" id="3.60.10.10">
    <property type="entry name" value="Endonuclease/exonuclease/phosphatase"/>
    <property type="match status" value="1"/>
</dbReference>
<feature type="domain" description="Endonuclease/exonuclease/phosphatase" evidence="1">
    <location>
        <begin position="51"/>
        <end position="356"/>
    </location>
</feature>
<organism evidence="2">
    <name type="scientific">Guillardia theta (strain CCMP2712)</name>
    <name type="common">Cryptophyte</name>
    <dbReference type="NCBI Taxonomy" id="905079"/>
    <lineage>
        <taxon>Eukaryota</taxon>
        <taxon>Cryptophyceae</taxon>
        <taxon>Pyrenomonadales</taxon>
        <taxon>Geminigeraceae</taxon>
        <taxon>Guillardia</taxon>
    </lineage>
</organism>
<evidence type="ECO:0000259" key="1">
    <source>
        <dbReference type="Pfam" id="PF03372"/>
    </source>
</evidence>
<evidence type="ECO:0000313" key="3">
    <source>
        <dbReference type="EnsemblProtists" id="EKX45483"/>
    </source>
</evidence>
<dbReference type="OMA" id="WSEICAL"/>
<dbReference type="GeneID" id="17302041"/>
<protein>
    <recommendedName>
        <fullName evidence="1">Endonuclease/exonuclease/phosphatase domain-containing protein</fullName>
    </recommendedName>
</protein>
<dbReference type="Proteomes" id="UP000011087">
    <property type="component" value="Unassembled WGS sequence"/>
</dbReference>
<dbReference type="EnsemblProtists" id="EKX45483">
    <property type="protein sequence ID" value="EKX45483"/>
    <property type="gene ID" value="GUITHDRAFT_152728"/>
</dbReference>
<evidence type="ECO:0000313" key="2">
    <source>
        <dbReference type="EMBL" id="EKX45483.1"/>
    </source>
</evidence>
<dbReference type="EMBL" id="JH992999">
    <property type="protein sequence ID" value="EKX45483.1"/>
    <property type="molecule type" value="Genomic_DNA"/>
</dbReference>
<dbReference type="GO" id="GO:0006506">
    <property type="term" value="P:GPI anchor biosynthetic process"/>
    <property type="evidence" value="ECO:0007669"/>
    <property type="project" value="TreeGrafter"/>
</dbReference>
<dbReference type="HOGENOM" id="CLU_712610_0_0_1"/>
<dbReference type="PANTHER" id="PTHR14859:SF1">
    <property type="entry name" value="PGAP2-INTERACTING PROTEIN"/>
    <property type="match status" value="1"/>
</dbReference>
<reference evidence="4" key="2">
    <citation type="submission" date="2012-11" db="EMBL/GenBank/DDBJ databases">
        <authorList>
            <person name="Kuo A."/>
            <person name="Curtis B.A."/>
            <person name="Tanifuji G."/>
            <person name="Burki F."/>
            <person name="Gruber A."/>
            <person name="Irimia M."/>
            <person name="Maruyama S."/>
            <person name="Arias M.C."/>
            <person name="Ball S.G."/>
            <person name="Gile G.H."/>
            <person name="Hirakawa Y."/>
            <person name="Hopkins J.F."/>
            <person name="Rensing S.A."/>
            <person name="Schmutz J."/>
            <person name="Symeonidi A."/>
            <person name="Elias M."/>
            <person name="Eveleigh R.J."/>
            <person name="Herman E.K."/>
            <person name="Klute M.J."/>
            <person name="Nakayama T."/>
            <person name="Obornik M."/>
            <person name="Reyes-Prieto A."/>
            <person name="Armbrust E.V."/>
            <person name="Aves S.J."/>
            <person name="Beiko R.G."/>
            <person name="Coutinho P."/>
            <person name="Dacks J.B."/>
            <person name="Durnford D.G."/>
            <person name="Fast N.M."/>
            <person name="Green B.R."/>
            <person name="Grisdale C."/>
            <person name="Hempe F."/>
            <person name="Henrissat B."/>
            <person name="Hoppner M.P."/>
            <person name="Ishida K.-I."/>
            <person name="Kim E."/>
            <person name="Koreny L."/>
            <person name="Kroth P.G."/>
            <person name="Liu Y."/>
            <person name="Malik S.-B."/>
            <person name="Maier U.G."/>
            <person name="McRose D."/>
            <person name="Mock T."/>
            <person name="Neilson J.A."/>
            <person name="Onodera N.T."/>
            <person name="Poole A.M."/>
            <person name="Pritham E.J."/>
            <person name="Richards T.A."/>
            <person name="Rocap G."/>
            <person name="Roy S.W."/>
            <person name="Sarai C."/>
            <person name="Schaack S."/>
            <person name="Shirato S."/>
            <person name="Slamovits C.H."/>
            <person name="Spencer D.F."/>
            <person name="Suzuki S."/>
            <person name="Worden A.Z."/>
            <person name="Zauner S."/>
            <person name="Barry K."/>
            <person name="Bell C."/>
            <person name="Bharti A.K."/>
            <person name="Crow J.A."/>
            <person name="Grimwood J."/>
            <person name="Kramer R."/>
            <person name="Lindquist E."/>
            <person name="Lucas S."/>
            <person name="Salamov A."/>
            <person name="McFadden G.I."/>
            <person name="Lane C.E."/>
            <person name="Keeling P.J."/>
            <person name="Gray M.W."/>
            <person name="Grigoriev I.V."/>
            <person name="Archibald J.M."/>
        </authorList>
    </citation>
    <scope>NUCLEOTIDE SEQUENCE</scope>
    <source>
        <strain evidence="4">CCMP2712</strain>
    </source>
</reference>
<dbReference type="KEGG" id="gtt:GUITHDRAFT_152728"/>
<dbReference type="Pfam" id="PF03372">
    <property type="entry name" value="Exo_endo_phos"/>
    <property type="match status" value="1"/>
</dbReference>
<dbReference type="RefSeq" id="XP_005832463.1">
    <property type="nucleotide sequence ID" value="XM_005832406.1"/>
</dbReference>
<dbReference type="PaxDb" id="55529-EKX45483"/>
<sequence length="388" mass="43818">MLGSKDEYLTRTSSPRVIDETLWSNDFDVDLSFASAADTVLTGYRPARLVSYNIHGWRDTRHNDNFDRLVAVLKKISPDVIALQEVLHPYRPPSDPEEAKDYFDLVKSGKGNGFVAKSTDNKLPYLEALAKALHLPFISFGQATDDGYFGKFGYGNAILSKFPIVDETHVVVKPHPRHQAGRRIEAEDRCFSAVKVELEQDMFCTFCVTHLDQLSEELRVEQVAEMMSSMKDIGPHILCGDFNAFQRSDCSEEQWNKILDDAKSKGWTPPPETTQAVSDMQTRGYVDCFYQSMNHVEEIFDPEKAVEGMTKDTKFPGPTCWVEKPLLRIDYVWLSKGLQSTKVQQYQRVMDDASDHYPVFVDLVICSDKESTDTSSCQSDSASSLDSA</sequence>
<dbReference type="GO" id="GO:0003824">
    <property type="term" value="F:catalytic activity"/>
    <property type="evidence" value="ECO:0007669"/>
    <property type="project" value="InterPro"/>
</dbReference>
<accession>L1JAB3</accession>
<reference evidence="2 4" key="1">
    <citation type="journal article" date="2012" name="Nature">
        <title>Algal genomes reveal evolutionary mosaicism and the fate of nucleomorphs.</title>
        <authorList>
            <consortium name="DOE Joint Genome Institute"/>
            <person name="Curtis B.A."/>
            <person name="Tanifuji G."/>
            <person name="Burki F."/>
            <person name="Gruber A."/>
            <person name="Irimia M."/>
            <person name="Maruyama S."/>
            <person name="Arias M.C."/>
            <person name="Ball S.G."/>
            <person name="Gile G.H."/>
            <person name="Hirakawa Y."/>
            <person name="Hopkins J.F."/>
            <person name="Kuo A."/>
            <person name="Rensing S.A."/>
            <person name="Schmutz J."/>
            <person name="Symeonidi A."/>
            <person name="Elias M."/>
            <person name="Eveleigh R.J."/>
            <person name="Herman E.K."/>
            <person name="Klute M.J."/>
            <person name="Nakayama T."/>
            <person name="Obornik M."/>
            <person name="Reyes-Prieto A."/>
            <person name="Armbrust E.V."/>
            <person name="Aves S.J."/>
            <person name="Beiko R.G."/>
            <person name="Coutinho P."/>
            <person name="Dacks J.B."/>
            <person name="Durnford D.G."/>
            <person name="Fast N.M."/>
            <person name="Green B.R."/>
            <person name="Grisdale C.J."/>
            <person name="Hempel F."/>
            <person name="Henrissat B."/>
            <person name="Hoppner M.P."/>
            <person name="Ishida K."/>
            <person name="Kim E."/>
            <person name="Koreny L."/>
            <person name="Kroth P.G."/>
            <person name="Liu Y."/>
            <person name="Malik S.B."/>
            <person name="Maier U.G."/>
            <person name="McRose D."/>
            <person name="Mock T."/>
            <person name="Neilson J.A."/>
            <person name="Onodera N.T."/>
            <person name="Poole A.M."/>
            <person name="Pritham E.J."/>
            <person name="Richards T.A."/>
            <person name="Rocap G."/>
            <person name="Roy S.W."/>
            <person name="Sarai C."/>
            <person name="Schaack S."/>
            <person name="Shirato S."/>
            <person name="Slamovits C.H."/>
            <person name="Spencer D.F."/>
            <person name="Suzuki S."/>
            <person name="Worden A.Z."/>
            <person name="Zauner S."/>
            <person name="Barry K."/>
            <person name="Bell C."/>
            <person name="Bharti A.K."/>
            <person name="Crow J.A."/>
            <person name="Grimwood J."/>
            <person name="Kramer R."/>
            <person name="Lindquist E."/>
            <person name="Lucas S."/>
            <person name="Salamov A."/>
            <person name="McFadden G.I."/>
            <person name="Lane C.E."/>
            <person name="Keeling P.J."/>
            <person name="Gray M.W."/>
            <person name="Grigoriev I.V."/>
            <person name="Archibald J.M."/>
        </authorList>
    </citation>
    <scope>NUCLEOTIDE SEQUENCE</scope>
    <source>
        <strain evidence="2 4">CCMP2712</strain>
    </source>
</reference>
<reference evidence="3" key="3">
    <citation type="submission" date="2016-03" db="UniProtKB">
        <authorList>
            <consortium name="EnsemblProtists"/>
        </authorList>
    </citation>
    <scope>IDENTIFICATION</scope>
</reference>
<dbReference type="InterPro" id="IPR005135">
    <property type="entry name" value="Endo/exonuclease/phosphatase"/>
</dbReference>
<dbReference type="AlphaFoldDB" id="L1JAB3"/>
<dbReference type="STRING" id="905079.L1JAB3"/>
<dbReference type="InterPro" id="IPR036691">
    <property type="entry name" value="Endo/exonu/phosph_ase_sf"/>
</dbReference>
<keyword evidence="4" id="KW-1185">Reference proteome</keyword>
<dbReference type="OrthoDB" id="200415at2759"/>
<name>L1JAB3_GUITC</name>
<dbReference type="SUPFAM" id="SSF56219">
    <property type="entry name" value="DNase I-like"/>
    <property type="match status" value="1"/>
</dbReference>
<evidence type="ECO:0000313" key="4">
    <source>
        <dbReference type="Proteomes" id="UP000011087"/>
    </source>
</evidence>